<name>W0C8L1_DIESD</name>
<dbReference type="GO" id="GO:0004497">
    <property type="term" value="F:monooxygenase activity"/>
    <property type="evidence" value="ECO:0007669"/>
    <property type="project" value="UniProtKB-KW"/>
</dbReference>
<dbReference type="AlphaFoldDB" id="W0C8L1"/>
<dbReference type="NCBIfam" id="TIGR03858">
    <property type="entry name" value="LLM_2I7G"/>
    <property type="match status" value="1"/>
</dbReference>
<dbReference type="Pfam" id="PF00296">
    <property type="entry name" value="Bac_luciferase"/>
    <property type="match status" value="1"/>
</dbReference>
<sequence length="367" mass="39673">MSTAAPGPQPRVAFGLDTFGDTTVDSDGRPVHHAQVLRDVVEQAVLADQVGVDAIGIGEHHRPDFAVSAPDVVLAGIATRTERITLGSAVTVLSSDDPIRVFQRFATIDALSNGRAEVVLGRGSFTESFPLFGFDLQQYEQLFSEKLDLFAALLPEGPVTWSGELRPPLVDQHVYPKTENGLSAWIAVGGSPESVVRAARYRMPLMLAIIGGPAGRFAPFADLYREANAQLAGTDAPRLPIAVHSPGFVAETDAKAAELSVRHWLVNRNQIGRERGWGDATEADFHREVRSGAMYVGSPETVAQKIATTVRTLGLDRFDLKYASGPTPHEDLMTCIDLYGRKVIPRVRELLAEAGYTPGVPQTVSRL</sequence>
<keyword evidence="1" id="KW-0560">Oxidoreductase</keyword>
<evidence type="ECO:0000256" key="2">
    <source>
        <dbReference type="ARBA" id="ARBA00023033"/>
    </source>
</evidence>
<dbReference type="PANTHER" id="PTHR30137:SF8">
    <property type="entry name" value="BLR5498 PROTEIN"/>
    <property type="match status" value="1"/>
</dbReference>
<feature type="domain" description="Luciferase-like" evidence="3">
    <location>
        <begin position="31"/>
        <end position="316"/>
    </location>
</feature>
<dbReference type="InterPro" id="IPR050766">
    <property type="entry name" value="Bact_Lucif_Oxidored"/>
</dbReference>
<protein>
    <submittedName>
        <fullName evidence="4">Alkanal monooxygenase</fullName>
    </submittedName>
</protein>
<dbReference type="PANTHER" id="PTHR30137">
    <property type="entry name" value="LUCIFERASE-LIKE MONOOXYGENASE"/>
    <property type="match status" value="1"/>
</dbReference>
<dbReference type="GO" id="GO:0005829">
    <property type="term" value="C:cytosol"/>
    <property type="evidence" value="ECO:0007669"/>
    <property type="project" value="TreeGrafter"/>
</dbReference>
<dbReference type="Gene3D" id="3.20.20.30">
    <property type="entry name" value="Luciferase-like domain"/>
    <property type="match status" value="1"/>
</dbReference>
<dbReference type="GO" id="GO:0016705">
    <property type="term" value="F:oxidoreductase activity, acting on paired donors, with incorporation or reduction of molecular oxygen"/>
    <property type="evidence" value="ECO:0007669"/>
    <property type="project" value="InterPro"/>
</dbReference>
<organism evidence="4">
    <name type="scientific">Dietzia sp. (strain D5)</name>
    <dbReference type="NCBI Taxonomy" id="1408143"/>
    <lineage>
        <taxon>Bacteria</taxon>
        <taxon>Bacillati</taxon>
        <taxon>Actinomycetota</taxon>
        <taxon>Actinomycetes</taxon>
        <taxon>Mycobacteriales</taxon>
        <taxon>Dietziaceae</taxon>
        <taxon>Dietzia</taxon>
    </lineage>
</organism>
<dbReference type="InterPro" id="IPR036661">
    <property type="entry name" value="Luciferase-like_sf"/>
</dbReference>
<evidence type="ECO:0000259" key="3">
    <source>
        <dbReference type="Pfam" id="PF00296"/>
    </source>
</evidence>
<dbReference type="InterPro" id="IPR022290">
    <property type="entry name" value="LLM_Atu2307-like"/>
</dbReference>
<proteinExistence type="predicted"/>
<dbReference type="SUPFAM" id="SSF51679">
    <property type="entry name" value="Bacterial luciferase-like"/>
    <property type="match status" value="1"/>
</dbReference>
<dbReference type="EMBL" id="KF748508">
    <property type="protein sequence ID" value="AHE80561.1"/>
    <property type="molecule type" value="Genomic_DNA"/>
</dbReference>
<keyword evidence="2 4" id="KW-0503">Monooxygenase</keyword>
<evidence type="ECO:0000313" key="4">
    <source>
        <dbReference type="EMBL" id="AHE80561.1"/>
    </source>
</evidence>
<evidence type="ECO:0000256" key="1">
    <source>
        <dbReference type="ARBA" id="ARBA00023002"/>
    </source>
</evidence>
<dbReference type="InterPro" id="IPR011251">
    <property type="entry name" value="Luciferase-like_dom"/>
</dbReference>
<accession>W0C8L1</accession>
<reference evidence="4" key="1">
    <citation type="submission" date="2013-10" db="EMBL/GenBank/DDBJ databases">
        <title>Insights into diversity of oxygenases in the draft genome sequence of Dietzia sp. D5 and analysis of the Baeyer-Villiger monooxygenases.</title>
        <authorList>
            <person name="Bisagni S."/>
            <person name="Hatti-Kaul R."/>
            <person name="Mamo G."/>
        </authorList>
    </citation>
    <scope>NUCLEOTIDE SEQUENCE</scope>
    <source>
        <strain evidence="4">D5</strain>
    </source>
</reference>